<gene>
    <name evidence="2" type="ORF">GDO86_010502</name>
</gene>
<dbReference type="EMBL" id="JAACNH010000004">
    <property type="protein sequence ID" value="KAG8445739.1"/>
    <property type="molecule type" value="Genomic_DNA"/>
</dbReference>
<dbReference type="PANTHER" id="PTHR35845">
    <property type="entry name" value="SPERMATOGENESIS-ASSOCIATED SERINE-RICH PROTEIN 1"/>
    <property type="match status" value="1"/>
</dbReference>
<organism evidence="2 3">
    <name type="scientific">Hymenochirus boettgeri</name>
    <name type="common">Congo dwarf clawed frog</name>
    <dbReference type="NCBI Taxonomy" id="247094"/>
    <lineage>
        <taxon>Eukaryota</taxon>
        <taxon>Metazoa</taxon>
        <taxon>Chordata</taxon>
        <taxon>Craniata</taxon>
        <taxon>Vertebrata</taxon>
        <taxon>Euteleostomi</taxon>
        <taxon>Amphibia</taxon>
        <taxon>Batrachia</taxon>
        <taxon>Anura</taxon>
        <taxon>Pipoidea</taxon>
        <taxon>Pipidae</taxon>
        <taxon>Pipinae</taxon>
        <taxon>Hymenochirus</taxon>
    </lineage>
</organism>
<dbReference type="AlphaFoldDB" id="A0A8T2JKR0"/>
<protein>
    <submittedName>
        <fullName evidence="2">Uncharacterized protein</fullName>
    </submittedName>
</protein>
<sequence>MRPGPRASDEGAEWSFYPTSGKPFTYHFGKRCLFSGTHLGNQTSLDVQTLQTVCGKKKTVFDPRNGIPIAKPGDNPFHIPEYSPSFHKFGSTRPVMNFREPYRVKADTFIPLQKIPLKPGIPYNLKEKQQIREEERKEVKQLTTWKPSQRSFGVDVPSNGQRTKVD</sequence>
<dbReference type="InterPro" id="IPR029165">
    <property type="entry name" value="SASRP1"/>
</dbReference>
<dbReference type="Proteomes" id="UP000812440">
    <property type="component" value="Chromosome 5"/>
</dbReference>
<accession>A0A8T2JKR0</accession>
<reference evidence="2" key="1">
    <citation type="thesis" date="2020" institute="ProQuest LLC" country="789 East Eisenhower Parkway, Ann Arbor, MI, USA">
        <title>Comparative Genomics and Chromosome Evolution.</title>
        <authorList>
            <person name="Mudd A.B."/>
        </authorList>
    </citation>
    <scope>NUCLEOTIDE SEQUENCE</scope>
    <source>
        <strain evidence="2">Female2</strain>
        <tissue evidence="2">Blood</tissue>
    </source>
</reference>
<evidence type="ECO:0000313" key="3">
    <source>
        <dbReference type="Proteomes" id="UP000812440"/>
    </source>
</evidence>
<keyword evidence="3" id="KW-1185">Reference proteome</keyword>
<feature type="region of interest" description="Disordered" evidence="1">
    <location>
        <begin position="132"/>
        <end position="166"/>
    </location>
</feature>
<dbReference type="PANTHER" id="PTHR35845:SF1">
    <property type="entry name" value="SPERMATOGENESIS-ASSOCIATED SERINE-RICH PROTEIN 1"/>
    <property type="match status" value="1"/>
</dbReference>
<evidence type="ECO:0000313" key="2">
    <source>
        <dbReference type="EMBL" id="KAG8445739.1"/>
    </source>
</evidence>
<comment type="caution">
    <text evidence="2">The sequence shown here is derived from an EMBL/GenBank/DDBJ whole genome shotgun (WGS) entry which is preliminary data.</text>
</comment>
<name>A0A8T2JKR0_9PIPI</name>
<proteinExistence type="predicted"/>
<feature type="compositionally biased region" description="Polar residues" evidence="1">
    <location>
        <begin position="142"/>
        <end position="151"/>
    </location>
</feature>
<dbReference type="OrthoDB" id="186791at2759"/>
<dbReference type="Pfam" id="PF15160">
    <property type="entry name" value="SASRP1"/>
    <property type="match status" value="1"/>
</dbReference>
<evidence type="ECO:0000256" key="1">
    <source>
        <dbReference type="SAM" id="MobiDB-lite"/>
    </source>
</evidence>